<dbReference type="PANTHER" id="PTHR23517:SF2">
    <property type="entry name" value="MULTIDRUG RESISTANCE PROTEIN MDTH"/>
    <property type="match status" value="1"/>
</dbReference>
<dbReference type="SUPFAM" id="SSF103473">
    <property type="entry name" value="MFS general substrate transporter"/>
    <property type="match status" value="1"/>
</dbReference>
<evidence type="ECO:0000256" key="2">
    <source>
        <dbReference type="ARBA" id="ARBA00022448"/>
    </source>
</evidence>
<feature type="transmembrane region" description="Helical" evidence="8">
    <location>
        <begin position="319"/>
        <end position="341"/>
    </location>
</feature>
<feature type="transmembrane region" description="Helical" evidence="8">
    <location>
        <begin position="155"/>
        <end position="175"/>
    </location>
</feature>
<evidence type="ECO:0000256" key="3">
    <source>
        <dbReference type="ARBA" id="ARBA00022475"/>
    </source>
</evidence>
<dbReference type="InterPro" id="IPR036259">
    <property type="entry name" value="MFS_trans_sf"/>
</dbReference>
<feature type="transmembrane region" description="Helical" evidence="8">
    <location>
        <begin position="40"/>
        <end position="60"/>
    </location>
</feature>
<evidence type="ECO:0000256" key="1">
    <source>
        <dbReference type="ARBA" id="ARBA00004651"/>
    </source>
</evidence>
<feature type="compositionally biased region" description="Pro residues" evidence="7">
    <location>
        <begin position="390"/>
        <end position="402"/>
    </location>
</feature>
<evidence type="ECO:0000313" key="9">
    <source>
        <dbReference type="EMBL" id="MFC4533016.1"/>
    </source>
</evidence>
<keyword evidence="6 8" id="KW-0472">Membrane</keyword>
<comment type="subcellular location">
    <subcellularLocation>
        <location evidence="1">Cell membrane</location>
        <topology evidence="1">Multi-pass membrane protein</topology>
    </subcellularLocation>
</comment>
<feature type="transmembrane region" description="Helical" evidence="8">
    <location>
        <begin position="129"/>
        <end position="149"/>
    </location>
</feature>
<keyword evidence="5 8" id="KW-1133">Transmembrane helix</keyword>
<name>A0ABV9CIZ9_9ACTN</name>
<sequence>MFAALQGAAKALLWVRVLNQLGAYALAFLAVLAGPDLAPAALAIFGVAALLSRWGGALLLDRLPPGLTVSAGLGATGLSLLILAFARTPGQVLVAVALVGLAFEIYEPASQELVAAVTEGGRRQEMYGLLGNALVAAGAVAGLIAAVLLPLGVRWLVVVDALTCLGASALALAFLPRDRLAPPSPRRGRWRPPAVLVRFTLAGTAFAVGYLAVVMFLPLTLLRRGAPAWLPGLVLAGAALLAPVALWATRRPLAARPHAAVLAAGAVALGVLAVAMASAQGLVLIIGAYLAWTAVNGVLLGRWMSLVADAAPEAERPRWFAFLGLSWGVAQPVLPGVVVLAEGIAGTSGSAAFLTAGAAFLLVPLLLPARRPARRPARPSPGVRPESCSPEPPAPSATGHPP</sequence>
<evidence type="ECO:0000313" key="10">
    <source>
        <dbReference type="Proteomes" id="UP001596004"/>
    </source>
</evidence>
<evidence type="ECO:0000256" key="5">
    <source>
        <dbReference type="ARBA" id="ARBA00022989"/>
    </source>
</evidence>
<keyword evidence="10" id="KW-1185">Reference proteome</keyword>
<evidence type="ECO:0000256" key="7">
    <source>
        <dbReference type="SAM" id="MobiDB-lite"/>
    </source>
</evidence>
<dbReference type="InterPro" id="IPR011701">
    <property type="entry name" value="MFS"/>
</dbReference>
<feature type="transmembrane region" description="Helical" evidence="8">
    <location>
        <begin position="259"/>
        <end position="277"/>
    </location>
</feature>
<comment type="caution">
    <text evidence="9">The sequence shown here is derived from an EMBL/GenBank/DDBJ whole genome shotgun (WGS) entry which is preliminary data.</text>
</comment>
<keyword evidence="2" id="KW-0813">Transport</keyword>
<evidence type="ECO:0000256" key="8">
    <source>
        <dbReference type="SAM" id="Phobius"/>
    </source>
</evidence>
<keyword evidence="4 8" id="KW-0812">Transmembrane</keyword>
<dbReference type="PANTHER" id="PTHR23517">
    <property type="entry name" value="RESISTANCE PROTEIN MDTM, PUTATIVE-RELATED-RELATED"/>
    <property type="match status" value="1"/>
</dbReference>
<protein>
    <submittedName>
        <fullName evidence="9">MFS transporter</fullName>
    </submittedName>
</protein>
<dbReference type="Proteomes" id="UP001596004">
    <property type="component" value="Unassembled WGS sequence"/>
</dbReference>
<dbReference type="Gene3D" id="1.20.1250.20">
    <property type="entry name" value="MFS general substrate transporter like domains"/>
    <property type="match status" value="1"/>
</dbReference>
<evidence type="ECO:0000256" key="4">
    <source>
        <dbReference type="ARBA" id="ARBA00022692"/>
    </source>
</evidence>
<gene>
    <name evidence="9" type="ORF">ACFO60_19740</name>
</gene>
<feature type="transmembrane region" description="Helical" evidence="8">
    <location>
        <begin position="12"/>
        <end position="34"/>
    </location>
</feature>
<feature type="transmembrane region" description="Helical" evidence="8">
    <location>
        <begin position="67"/>
        <end position="86"/>
    </location>
</feature>
<evidence type="ECO:0000256" key="6">
    <source>
        <dbReference type="ARBA" id="ARBA00023136"/>
    </source>
</evidence>
<dbReference type="EMBL" id="JBHSFP010000012">
    <property type="protein sequence ID" value="MFC4533016.1"/>
    <property type="molecule type" value="Genomic_DNA"/>
</dbReference>
<reference evidence="10" key="1">
    <citation type="journal article" date="2019" name="Int. J. Syst. Evol. Microbiol.">
        <title>The Global Catalogue of Microorganisms (GCM) 10K type strain sequencing project: providing services to taxonomists for standard genome sequencing and annotation.</title>
        <authorList>
            <consortium name="The Broad Institute Genomics Platform"/>
            <consortium name="The Broad Institute Genome Sequencing Center for Infectious Disease"/>
            <person name="Wu L."/>
            <person name="Ma J."/>
        </authorList>
    </citation>
    <scope>NUCLEOTIDE SEQUENCE [LARGE SCALE GENOMIC DNA]</scope>
    <source>
        <strain evidence="10">CGMCC 4.7132</strain>
    </source>
</reference>
<feature type="transmembrane region" description="Helical" evidence="8">
    <location>
        <begin position="347"/>
        <end position="367"/>
    </location>
</feature>
<organism evidence="9 10">
    <name type="scientific">Sphaerisporangium dianthi</name>
    <dbReference type="NCBI Taxonomy" id="1436120"/>
    <lineage>
        <taxon>Bacteria</taxon>
        <taxon>Bacillati</taxon>
        <taxon>Actinomycetota</taxon>
        <taxon>Actinomycetes</taxon>
        <taxon>Streptosporangiales</taxon>
        <taxon>Streptosporangiaceae</taxon>
        <taxon>Sphaerisporangium</taxon>
    </lineage>
</organism>
<dbReference type="RefSeq" id="WP_380841964.1">
    <property type="nucleotide sequence ID" value="NZ_JBHSFP010000012.1"/>
</dbReference>
<accession>A0ABV9CIZ9</accession>
<feature type="transmembrane region" description="Helical" evidence="8">
    <location>
        <begin position="195"/>
        <end position="217"/>
    </location>
</feature>
<feature type="transmembrane region" description="Helical" evidence="8">
    <location>
        <begin position="229"/>
        <end position="247"/>
    </location>
</feature>
<dbReference type="InterPro" id="IPR050171">
    <property type="entry name" value="MFS_Transporters"/>
</dbReference>
<feature type="transmembrane region" description="Helical" evidence="8">
    <location>
        <begin position="283"/>
        <end position="307"/>
    </location>
</feature>
<dbReference type="Pfam" id="PF07690">
    <property type="entry name" value="MFS_1"/>
    <property type="match status" value="1"/>
</dbReference>
<feature type="transmembrane region" description="Helical" evidence="8">
    <location>
        <begin position="92"/>
        <end position="109"/>
    </location>
</feature>
<feature type="region of interest" description="Disordered" evidence="7">
    <location>
        <begin position="372"/>
        <end position="402"/>
    </location>
</feature>
<keyword evidence="3" id="KW-1003">Cell membrane</keyword>
<proteinExistence type="predicted"/>